<sequence length="479" mass="53701">MSNHASADLERFPRMLEDLVIPSDFARSEYLAENAPISSLETWKQKSMTVLHEILDILKRIEDDNVSLKTRGDVVFAVAPFTSRQLSALDGDTEDEQGVLQPEAWVTSQAQALADELFTLPQFSHPSRDLASQVLTQNLRPIFKSTPHPHLHSETGRKLPKAAGGPMAMQDYYEGQRWKEHPGVDKVVLWCVRAIESNAYENMWHLIIPPVMTLLDDFEAKHKLQGVIVVQEMLQRVPKDLLKRTGVDGLLRQSLRTSLSHLQSPETAPLLKNAIFASISLTNLTTSVSPGSKPTSERFDQLSSLLGEGIISGIWLYAEDKPDVIKATFDTLPQLLKALGIGSVRFLKALMPQLAHQLIPQTLVDPDRRLQLSALRVLGVLFEVCKPRINSWKETILDAVGRCWVGLIDEERKGIKPSGFPASLLEIKSRNEVKKLLQITCAQLAEICPSVVQDEFQRFLTADRRLFEDLFPQLMAISP</sequence>
<keyword evidence="4" id="KW-1185">Reference proteome</keyword>
<dbReference type="InterPro" id="IPR018870">
    <property type="entry name" value="Tti2"/>
</dbReference>
<dbReference type="Proteomes" id="UP000053424">
    <property type="component" value="Unassembled WGS sequence"/>
</dbReference>
<evidence type="ECO:0000313" key="3">
    <source>
        <dbReference type="EMBL" id="KIM47662.1"/>
    </source>
</evidence>
<evidence type="ECO:0008006" key="5">
    <source>
        <dbReference type="Google" id="ProtNLM"/>
    </source>
</evidence>
<organism evidence="3 4">
    <name type="scientific">Hebeloma cylindrosporum</name>
    <dbReference type="NCBI Taxonomy" id="76867"/>
    <lineage>
        <taxon>Eukaryota</taxon>
        <taxon>Fungi</taxon>
        <taxon>Dikarya</taxon>
        <taxon>Basidiomycota</taxon>
        <taxon>Agaricomycotina</taxon>
        <taxon>Agaricomycetes</taxon>
        <taxon>Agaricomycetidae</taxon>
        <taxon>Agaricales</taxon>
        <taxon>Agaricineae</taxon>
        <taxon>Hymenogastraceae</taxon>
        <taxon>Hebeloma</taxon>
    </lineage>
</organism>
<reference evidence="4" key="2">
    <citation type="submission" date="2015-01" db="EMBL/GenBank/DDBJ databases">
        <title>Evolutionary Origins and Diversification of the Mycorrhizal Mutualists.</title>
        <authorList>
            <consortium name="DOE Joint Genome Institute"/>
            <consortium name="Mycorrhizal Genomics Consortium"/>
            <person name="Kohler A."/>
            <person name="Kuo A."/>
            <person name="Nagy L.G."/>
            <person name="Floudas D."/>
            <person name="Copeland A."/>
            <person name="Barry K.W."/>
            <person name="Cichocki N."/>
            <person name="Veneault-Fourrey C."/>
            <person name="LaButti K."/>
            <person name="Lindquist E.A."/>
            <person name="Lipzen A."/>
            <person name="Lundell T."/>
            <person name="Morin E."/>
            <person name="Murat C."/>
            <person name="Riley R."/>
            <person name="Ohm R."/>
            <person name="Sun H."/>
            <person name="Tunlid A."/>
            <person name="Henrissat B."/>
            <person name="Grigoriev I.V."/>
            <person name="Hibbett D.S."/>
            <person name="Martin F."/>
        </authorList>
    </citation>
    <scope>NUCLEOTIDE SEQUENCE [LARGE SCALE GENOMIC DNA]</scope>
    <source>
        <strain evidence="4">h7</strain>
    </source>
</reference>
<dbReference type="GO" id="GO:0005634">
    <property type="term" value="C:nucleus"/>
    <property type="evidence" value="ECO:0007669"/>
    <property type="project" value="TreeGrafter"/>
</dbReference>
<dbReference type="OrthoDB" id="6417021at2759"/>
<gene>
    <name evidence="3" type="ORF">M413DRAFT_206163</name>
</gene>
<name>A0A0C2Z312_HEBCY</name>
<dbReference type="PANTHER" id="PTHR32226:SF2">
    <property type="entry name" value="TELO2-INTERACTING PROTEIN 2"/>
    <property type="match status" value="1"/>
</dbReference>
<reference evidence="3 4" key="1">
    <citation type="submission" date="2014-04" db="EMBL/GenBank/DDBJ databases">
        <authorList>
            <consortium name="DOE Joint Genome Institute"/>
            <person name="Kuo A."/>
            <person name="Gay G."/>
            <person name="Dore J."/>
            <person name="Kohler A."/>
            <person name="Nagy L.G."/>
            <person name="Floudas D."/>
            <person name="Copeland A."/>
            <person name="Barry K.W."/>
            <person name="Cichocki N."/>
            <person name="Veneault-Fourrey C."/>
            <person name="LaButti K."/>
            <person name="Lindquist E.A."/>
            <person name="Lipzen A."/>
            <person name="Lundell T."/>
            <person name="Morin E."/>
            <person name="Murat C."/>
            <person name="Sun H."/>
            <person name="Tunlid A."/>
            <person name="Henrissat B."/>
            <person name="Grigoriev I.V."/>
            <person name="Hibbett D.S."/>
            <person name="Martin F."/>
            <person name="Nordberg H.P."/>
            <person name="Cantor M.N."/>
            <person name="Hua S.X."/>
        </authorList>
    </citation>
    <scope>NUCLEOTIDE SEQUENCE [LARGE SCALE GENOMIC DNA]</scope>
    <source>
        <strain evidence="4">h7</strain>
    </source>
</reference>
<dbReference type="InterPro" id="IPR016024">
    <property type="entry name" value="ARM-type_fold"/>
</dbReference>
<dbReference type="Pfam" id="PF10521">
    <property type="entry name" value="Tti2"/>
    <property type="match status" value="1"/>
</dbReference>
<dbReference type="HOGENOM" id="CLU_046584_0_0_1"/>
<evidence type="ECO:0000256" key="2">
    <source>
        <dbReference type="SAM" id="MobiDB-lite"/>
    </source>
</evidence>
<dbReference type="PANTHER" id="PTHR32226">
    <property type="entry name" value="TELO2-INTERACTING PROTEIN 2"/>
    <property type="match status" value="1"/>
</dbReference>
<dbReference type="GO" id="GO:0005829">
    <property type="term" value="C:cytosol"/>
    <property type="evidence" value="ECO:0007669"/>
    <property type="project" value="TreeGrafter"/>
</dbReference>
<feature type="region of interest" description="Disordered" evidence="2">
    <location>
        <begin position="145"/>
        <end position="164"/>
    </location>
</feature>
<protein>
    <recommendedName>
        <fullName evidence="5">Mot1 central domain-containing protein</fullName>
    </recommendedName>
</protein>
<dbReference type="InterPro" id="IPR011989">
    <property type="entry name" value="ARM-like"/>
</dbReference>
<dbReference type="EMBL" id="KN831769">
    <property type="protein sequence ID" value="KIM47662.1"/>
    <property type="molecule type" value="Genomic_DNA"/>
</dbReference>
<dbReference type="AlphaFoldDB" id="A0A0C2Z312"/>
<dbReference type="GO" id="GO:0110078">
    <property type="term" value="C:TTT Hsp90 cochaperone complex"/>
    <property type="evidence" value="ECO:0007669"/>
    <property type="project" value="InterPro"/>
</dbReference>
<comment type="similarity">
    <text evidence="1">Belongs to the TTI2 family.</text>
</comment>
<dbReference type="STRING" id="686832.A0A0C2Z312"/>
<proteinExistence type="inferred from homology"/>
<evidence type="ECO:0000313" key="4">
    <source>
        <dbReference type="Proteomes" id="UP000053424"/>
    </source>
</evidence>
<dbReference type="Gene3D" id="1.25.10.10">
    <property type="entry name" value="Leucine-rich Repeat Variant"/>
    <property type="match status" value="1"/>
</dbReference>
<dbReference type="SUPFAM" id="SSF48371">
    <property type="entry name" value="ARM repeat"/>
    <property type="match status" value="1"/>
</dbReference>
<evidence type="ECO:0000256" key="1">
    <source>
        <dbReference type="ARBA" id="ARBA00034736"/>
    </source>
</evidence>
<accession>A0A0C2Z312</accession>